<keyword evidence="11" id="KW-0697">Rotamase</keyword>
<dbReference type="Pfam" id="PF13624">
    <property type="entry name" value="SurA_N_3"/>
    <property type="match status" value="1"/>
</dbReference>
<evidence type="ECO:0000256" key="1">
    <source>
        <dbReference type="ARBA" id="ARBA00004382"/>
    </source>
</evidence>
<keyword evidence="2" id="KW-1003">Cell membrane</keyword>
<accession>A0ABU5FEW8</accession>
<dbReference type="SUPFAM" id="SSF54534">
    <property type="entry name" value="FKBP-like"/>
    <property type="match status" value="1"/>
</dbReference>
<dbReference type="Gene3D" id="1.10.4030.10">
    <property type="entry name" value="Porin chaperone SurA, peptide-binding domain"/>
    <property type="match status" value="1"/>
</dbReference>
<dbReference type="InterPro" id="IPR046357">
    <property type="entry name" value="PPIase_dom_sf"/>
</dbReference>
<keyword evidence="4 12" id="KW-0812">Transmembrane</keyword>
<evidence type="ECO:0000313" key="14">
    <source>
        <dbReference type="EMBL" id="MDY4300622.1"/>
    </source>
</evidence>
<dbReference type="PROSITE" id="PS50198">
    <property type="entry name" value="PPIC_PPIASE_2"/>
    <property type="match status" value="1"/>
</dbReference>
<evidence type="ECO:0000256" key="7">
    <source>
        <dbReference type="ARBA" id="ARBA00023186"/>
    </source>
</evidence>
<dbReference type="Pfam" id="PF00639">
    <property type="entry name" value="Rotamase"/>
    <property type="match status" value="1"/>
</dbReference>
<feature type="transmembrane region" description="Helical" evidence="12">
    <location>
        <begin position="12"/>
        <end position="34"/>
    </location>
</feature>
<dbReference type="PANTHER" id="PTHR47529">
    <property type="entry name" value="PEPTIDYL-PROLYL CIS-TRANS ISOMERASE D"/>
    <property type="match status" value="1"/>
</dbReference>
<dbReference type="SUPFAM" id="SSF109998">
    <property type="entry name" value="Triger factor/SurA peptide-binding domain-like"/>
    <property type="match status" value="1"/>
</dbReference>
<evidence type="ECO:0000256" key="6">
    <source>
        <dbReference type="ARBA" id="ARBA00023136"/>
    </source>
</evidence>
<evidence type="ECO:0000256" key="9">
    <source>
        <dbReference type="ARBA" id="ARBA00040743"/>
    </source>
</evidence>
<evidence type="ECO:0000256" key="3">
    <source>
        <dbReference type="ARBA" id="ARBA00022519"/>
    </source>
</evidence>
<evidence type="ECO:0000256" key="10">
    <source>
        <dbReference type="ARBA" id="ARBA00042775"/>
    </source>
</evidence>
<keyword evidence="5 12" id="KW-1133">Transmembrane helix</keyword>
<evidence type="ECO:0000256" key="5">
    <source>
        <dbReference type="ARBA" id="ARBA00022989"/>
    </source>
</evidence>
<dbReference type="RefSeq" id="WP_320747387.1">
    <property type="nucleotide sequence ID" value="NZ_JAXGGE010000001.1"/>
</dbReference>
<feature type="domain" description="PpiC" evidence="13">
    <location>
        <begin position="263"/>
        <end position="362"/>
    </location>
</feature>
<dbReference type="InterPro" id="IPR023058">
    <property type="entry name" value="PPIase_PpiC_CS"/>
</dbReference>
<evidence type="ECO:0000256" key="11">
    <source>
        <dbReference type="PROSITE-ProRule" id="PRU00278"/>
    </source>
</evidence>
<dbReference type="InterPro" id="IPR027304">
    <property type="entry name" value="Trigger_fact/SurA_dom_sf"/>
</dbReference>
<keyword evidence="15" id="KW-1185">Reference proteome</keyword>
<evidence type="ECO:0000256" key="8">
    <source>
        <dbReference type="ARBA" id="ARBA00038408"/>
    </source>
</evidence>
<proteinExistence type="inferred from homology"/>
<protein>
    <recommendedName>
        <fullName evidence="9">Periplasmic chaperone PpiD</fullName>
    </recommendedName>
    <alternativeName>
        <fullName evidence="10">Periplasmic folding chaperone</fullName>
    </alternativeName>
</protein>
<keyword evidence="3" id="KW-0997">Cell inner membrane</keyword>
<sequence>MLQNIRDNSQGWIAKTIIGIIVALMAFTGIEAIFQASGNNKQDVAKVNGEEITQTELSQAVDMQRRQLMQQLGKDFDASLLDEKLLRDAALKGLIDRKLLLQGAADSKFGFSEAALDQVILQTPEFQVDGKFNAERFDQVIRQLGYSRMQFRQMLTQEMLIGQVRAGIAGSGFVTDAEVLAFARLEKQTRDFATVNIKADPAAVKLTDDEVKAYYDQHAKEFMTPDQVVIDYLELKKSSFFDQVTVKDDELQAAYEKETANLAEQRRAAHILIEVNDKVTEAQAKAKIEDIQARLAKGEKFEALAKEFSQDPGSANNGGDLGFAGPGVYDPDFETALYGLKQDQVSVPVRTTFGWHLIKLLGVEAPEVPSFASLKDKLTRELKAQQVEQRFVEATKQLEDAAFEASDLAQPASDLKLTVHTSAPFGREGGEGVAANRAVVTAAFSPEVLDEGANSSAIELDPETIIVLRAKEHLKPAQLPLENVAAAIRTQMTKERASAAAKARADELIASLRDGKTALDQPVDGQAWKMTEAATRGQDSIDPAVLQALFRMPKPAAKDKPTFTTVTLRDGSLVIVRLNGVNEAAAPTDEEKAQYRRFLASRIGQQDFAAYRKQLETQADIKKY</sequence>
<evidence type="ECO:0000256" key="12">
    <source>
        <dbReference type="SAM" id="Phobius"/>
    </source>
</evidence>
<comment type="subcellular location">
    <subcellularLocation>
        <location evidence="1">Cell inner membrane</location>
        <topology evidence="1">Single-pass type II membrane protein</topology>
        <orientation evidence="1">Periplasmic side</orientation>
    </subcellularLocation>
</comment>
<keyword evidence="6 12" id="KW-0472">Membrane</keyword>
<reference evidence="14 15" key="1">
    <citation type="submission" date="2023-11" db="EMBL/GenBank/DDBJ databases">
        <title>Genome sequence of Pseudomonas salmasensis Strain SLU99.</title>
        <authorList>
            <person name="Ghadamgahi F."/>
            <person name="Kalyandurg P.B."/>
            <person name="Catara V."/>
            <person name="Vetukuri R."/>
            <person name="Ghosh S."/>
        </authorList>
    </citation>
    <scope>NUCLEOTIDE SEQUENCE [LARGE SCALE GENOMIC DNA]</scope>
    <source>
        <strain evidence="14 15">SLU99</strain>
    </source>
</reference>
<dbReference type="EMBL" id="JAXGGE010000001">
    <property type="protein sequence ID" value="MDY4300622.1"/>
    <property type="molecule type" value="Genomic_DNA"/>
</dbReference>
<evidence type="ECO:0000256" key="4">
    <source>
        <dbReference type="ARBA" id="ARBA00022692"/>
    </source>
</evidence>
<dbReference type="PROSITE" id="PS01096">
    <property type="entry name" value="PPIC_PPIASE_1"/>
    <property type="match status" value="1"/>
</dbReference>
<organism evidence="14 15">
    <name type="scientific">Pseudomonas salmasensis</name>
    <dbReference type="NCBI Taxonomy" id="2745514"/>
    <lineage>
        <taxon>Bacteria</taxon>
        <taxon>Pseudomonadati</taxon>
        <taxon>Pseudomonadota</taxon>
        <taxon>Gammaproteobacteria</taxon>
        <taxon>Pseudomonadales</taxon>
        <taxon>Pseudomonadaceae</taxon>
        <taxon>Pseudomonas</taxon>
    </lineage>
</organism>
<dbReference type="InterPro" id="IPR000297">
    <property type="entry name" value="PPIase_PpiC"/>
</dbReference>
<gene>
    <name evidence="14" type="ORF">SO486_11600</name>
</gene>
<dbReference type="PANTHER" id="PTHR47529:SF1">
    <property type="entry name" value="PERIPLASMIC CHAPERONE PPID"/>
    <property type="match status" value="1"/>
</dbReference>
<name>A0ABU5FEW8_9PSED</name>
<evidence type="ECO:0000259" key="13">
    <source>
        <dbReference type="PROSITE" id="PS50198"/>
    </source>
</evidence>
<dbReference type="Proteomes" id="UP001277967">
    <property type="component" value="Unassembled WGS sequence"/>
</dbReference>
<dbReference type="Gene3D" id="3.10.50.40">
    <property type="match status" value="1"/>
</dbReference>
<comment type="caution">
    <text evidence="14">The sequence shown here is derived from an EMBL/GenBank/DDBJ whole genome shotgun (WGS) entry which is preliminary data.</text>
</comment>
<keyword evidence="11" id="KW-0413">Isomerase</keyword>
<dbReference type="InterPro" id="IPR052029">
    <property type="entry name" value="PpiD_chaperone"/>
</dbReference>
<evidence type="ECO:0000313" key="15">
    <source>
        <dbReference type="Proteomes" id="UP001277967"/>
    </source>
</evidence>
<evidence type="ECO:0000256" key="2">
    <source>
        <dbReference type="ARBA" id="ARBA00022475"/>
    </source>
</evidence>
<comment type="similarity">
    <text evidence="8">Belongs to the PpiD chaperone family.</text>
</comment>
<keyword evidence="7" id="KW-0143">Chaperone</keyword>